<dbReference type="GO" id="GO:0004747">
    <property type="term" value="F:ribokinase activity"/>
    <property type="evidence" value="ECO:0007669"/>
    <property type="project" value="UniProtKB-UniRule"/>
</dbReference>
<dbReference type="CDD" id="cd01174">
    <property type="entry name" value="ribokinase"/>
    <property type="match status" value="1"/>
</dbReference>
<sequence length="309" mass="33260">MAAKQGILEMGSIVMDHTMYVDRLPTVGQSLMTDNFHRFPGGKGSNQAITAARFGGQVRFIGRIGTDATSREMDGYLRREQVDMAGMIVDPDTTVGMAIVLVDKQGNNYVVFDPAATLRLTPQDIENSRQLFVPGDLLALTMEFERETVYAAIRMAHRQGMRVMLDPLAIPLSEFPADIPPMVEFVKPNETEASALTGIEVCDPDTARRAGEVLRQAGFAQPIVSLGAQGILAWVDGQPVHLPAPAVSAIDSTGAGDVFIGAFCGELTQHGDLLQALRMAVAAAALSTTKMGAQTSIPRREDVLALIHR</sequence>
<comment type="cofactor">
    <cofactor evidence="9">
        <name>Mg(2+)</name>
        <dbReference type="ChEBI" id="CHEBI:18420"/>
    </cofactor>
    <text evidence="9">Requires a divalent cation, most likely magnesium in vivo, as an electrophilic catalyst to aid phosphoryl group transfer. It is the chelate of the metal and the nucleotide that is the actual substrate.</text>
</comment>
<comment type="pathway">
    <text evidence="9">Carbohydrate metabolism; D-ribose degradation; D-ribose 5-phosphate from beta-D-ribopyranose: step 2/2.</text>
</comment>
<evidence type="ECO:0000256" key="8">
    <source>
        <dbReference type="ARBA" id="ARBA00023277"/>
    </source>
</evidence>
<feature type="domain" description="Carbohydrate kinase PfkB" evidence="10">
    <location>
        <begin position="10"/>
        <end position="298"/>
    </location>
</feature>
<keyword evidence="8 9" id="KW-0119">Carbohydrate metabolism</keyword>
<feature type="binding site" evidence="9">
    <location>
        <begin position="256"/>
        <end position="257"/>
    </location>
    <ligand>
        <name>ATP</name>
        <dbReference type="ChEBI" id="CHEBI:30616"/>
    </ligand>
</feature>
<feature type="binding site" evidence="9">
    <location>
        <begin position="225"/>
        <end position="230"/>
    </location>
    <ligand>
        <name>ATP</name>
        <dbReference type="ChEBI" id="CHEBI:30616"/>
    </ligand>
</feature>
<feature type="binding site" evidence="9">
    <location>
        <begin position="14"/>
        <end position="16"/>
    </location>
    <ligand>
        <name>substrate</name>
    </ligand>
</feature>
<dbReference type="EMBL" id="FMHG01000006">
    <property type="protein sequence ID" value="SCJ91545.1"/>
    <property type="molecule type" value="Genomic_DNA"/>
</dbReference>
<gene>
    <name evidence="11" type="primary">rbsK_4</name>
    <name evidence="9" type="synonym">rbsK</name>
    <name evidence="11" type="ORF">SAMEA3545359_02846</name>
</gene>
<dbReference type="InterPro" id="IPR002139">
    <property type="entry name" value="Ribo/fructo_kinase"/>
</dbReference>
<keyword evidence="9" id="KW-0963">Cytoplasm</keyword>
<comment type="similarity">
    <text evidence="9">Belongs to the carbohydrate kinase PfkB family. Ribokinase subfamily.</text>
</comment>
<dbReference type="EC" id="2.7.1.15" evidence="9"/>
<keyword evidence="3 9" id="KW-0547">Nucleotide-binding</keyword>
<dbReference type="InterPro" id="IPR011877">
    <property type="entry name" value="Ribokinase"/>
</dbReference>
<dbReference type="UniPathway" id="UPA00916">
    <property type="reaction ID" value="UER00889"/>
</dbReference>
<keyword evidence="2 9" id="KW-0479">Metal-binding</keyword>
<evidence type="ECO:0000256" key="4">
    <source>
        <dbReference type="ARBA" id="ARBA00022777"/>
    </source>
</evidence>
<comment type="subcellular location">
    <subcellularLocation>
        <location evidence="9">Cytoplasm</location>
    </subcellularLocation>
</comment>
<dbReference type="SUPFAM" id="SSF53613">
    <property type="entry name" value="Ribokinase-like"/>
    <property type="match status" value="1"/>
</dbReference>
<evidence type="ECO:0000259" key="10">
    <source>
        <dbReference type="Pfam" id="PF00294"/>
    </source>
</evidence>
<keyword evidence="7 9" id="KW-0630">Potassium</keyword>
<evidence type="ECO:0000256" key="3">
    <source>
        <dbReference type="ARBA" id="ARBA00022741"/>
    </source>
</evidence>
<dbReference type="GO" id="GO:0046872">
    <property type="term" value="F:metal ion binding"/>
    <property type="evidence" value="ECO:0007669"/>
    <property type="project" value="UniProtKB-KW"/>
</dbReference>
<dbReference type="GO" id="GO:0005524">
    <property type="term" value="F:ATP binding"/>
    <property type="evidence" value="ECO:0007669"/>
    <property type="project" value="UniProtKB-UniRule"/>
</dbReference>
<feature type="binding site" evidence="9">
    <location>
        <begin position="42"/>
        <end position="46"/>
    </location>
    <ligand>
        <name>substrate</name>
    </ligand>
</feature>
<feature type="binding site" evidence="9">
    <location>
        <position position="253"/>
    </location>
    <ligand>
        <name>K(+)</name>
        <dbReference type="ChEBI" id="CHEBI:29103"/>
    </ligand>
</feature>
<evidence type="ECO:0000256" key="9">
    <source>
        <dbReference type="HAMAP-Rule" id="MF_01987"/>
    </source>
</evidence>
<accession>A0A1C6KC80</accession>
<organism evidence="11">
    <name type="scientific">uncultured Anaerotruncus sp</name>
    <dbReference type="NCBI Taxonomy" id="905011"/>
    <lineage>
        <taxon>Bacteria</taxon>
        <taxon>Bacillati</taxon>
        <taxon>Bacillota</taxon>
        <taxon>Clostridia</taxon>
        <taxon>Eubacteriales</taxon>
        <taxon>Oscillospiraceae</taxon>
        <taxon>Anaerotruncus</taxon>
        <taxon>environmental samples</taxon>
    </lineage>
</organism>
<keyword evidence="4 9" id="KW-0418">Kinase</keyword>
<keyword evidence="1 9" id="KW-0808">Transferase</keyword>
<dbReference type="PRINTS" id="PR00990">
    <property type="entry name" value="RIBOKINASE"/>
</dbReference>
<evidence type="ECO:0000256" key="5">
    <source>
        <dbReference type="ARBA" id="ARBA00022840"/>
    </source>
</evidence>
<comment type="function">
    <text evidence="9">Catalyzes the phosphorylation of ribose at O-5 in a reaction requiring ATP and magnesium. The resulting D-ribose-5-phosphate can then be used either for sythesis of nucleotides, histidine, and tryptophan, or as a component of the pentose phosphate pathway.</text>
</comment>
<evidence type="ECO:0000313" key="11">
    <source>
        <dbReference type="EMBL" id="SCJ91545.1"/>
    </source>
</evidence>
<dbReference type="PANTHER" id="PTHR10584:SF166">
    <property type="entry name" value="RIBOKINASE"/>
    <property type="match status" value="1"/>
</dbReference>
<comment type="activity regulation">
    <text evidence="9">Activated by a monovalent cation that binds near, but not in, the active site. The most likely occupant of the site in vivo is potassium. Ion binding induces a conformational change that may alter substrate affinity.</text>
</comment>
<dbReference type="Pfam" id="PF00294">
    <property type="entry name" value="PfkB"/>
    <property type="match status" value="1"/>
</dbReference>
<dbReference type="AlphaFoldDB" id="A0A1C6KC80"/>
<feature type="binding site" evidence="9">
    <location>
        <position position="189"/>
    </location>
    <ligand>
        <name>ATP</name>
        <dbReference type="ChEBI" id="CHEBI:30616"/>
    </ligand>
</feature>
<keyword evidence="6 9" id="KW-0460">Magnesium</keyword>
<proteinExistence type="inferred from homology"/>
<comment type="subunit">
    <text evidence="9">Homodimer.</text>
</comment>
<feature type="binding site" evidence="9">
    <location>
        <position position="251"/>
    </location>
    <ligand>
        <name>K(+)</name>
        <dbReference type="ChEBI" id="CHEBI:29103"/>
    </ligand>
</feature>
<feature type="binding site" evidence="9">
    <location>
        <position position="292"/>
    </location>
    <ligand>
        <name>K(+)</name>
        <dbReference type="ChEBI" id="CHEBI:29103"/>
    </ligand>
</feature>
<feature type="binding site" evidence="9">
    <location>
        <position position="143"/>
    </location>
    <ligand>
        <name>substrate</name>
    </ligand>
</feature>
<dbReference type="PANTHER" id="PTHR10584">
    <property type="entry name" value="SUGAR KINASE"/>
    <property type="match status" value="1"/>
</dbReference>
<feature type="active site" description="Proton acceptor" evidence="9">
    <location>
        <position position="257"/>
    </location>
</feature>
<comment type="caution">
    <text evidence="9">Lacks conserved residue(s) required for the propagation of feature annotation.</text>
</comment>
<feature type="binding site" evidence="9">
    <location>
        <position position="296"/>
    </location>
    <ligand>
        <name>K(+)</name>
        <dbReference type="ChEBI" id="CHEBI:29103"/>
    </ligand>
</feature>
<dbReference type="GO" id="GO:0005829">
    <property type="term" value="C:cytosol"/>
    <property type="evidence" value="ECO:0007669"/>
    <property type="project" value="TreeGrafter"/>
</dbReference>
<reference evidence="11" key="1">
    <citation type="submission" date="2015-09" db="EMBL/GenBank/DDBJ databases">
        <authorList>
            <consortium name="Pathogen Informatics"/>
        </authorList>
    </citation>
    <scope>NUCLEOTIDE SEQUENCE</scope>
    <source>
        <strain evidence="11">2789STDY5834896</strain>
    </source>
</reference>
<dbReference type="InterPro" id="IPR011611">
    <property type="entry name" value="PfkB_dom"/>
</dbReference>
<feature type="binding site" evidence="9">
    <location>
        <position position="257"/>
    </location>
    <ligand>
        <name>substrate</name>
    </ligand>
</feature>
<evidence type="ECO:0000256" key="2">
    <source>
        <dbReference type="ARBA" id="ARBA00022723"/>
    </source>
</evidence>
<evidence type="ECO:0000256" key="7">
    <source>
        <dbReference type="ARBA" id="ARBA00022958"/>
    </source>
</evidence>
<feature type="binding site" evidence="9">
    <location>
        <position position="290"/>
    </location>
    <ligand>
        <name>K(+)</name>
        <dbReference type="ChEBI" id="CHEBI:29103"/>
    </ligand>
</feature>
<dbReference type="HAMAP" id="MF_01987">
    <property type="entry name" value="Ribokinase"/>
    <property type="match status" value="1"/>
</dbReference>
<protein>
    <recommendedName>
        <fullName evidence="9">Ribokinase</fullName>
        <shortName evidence="9">RK</shortName>
        <ecNumber evidence="9">2.7.1.15</ecNumber>
    </recommendedName>
</protein>
<dbReference type="GO" id="GO:0019303">
    <property type="term" value="P:D-ribose catabolic process"/>
    <property type="evidence" value="ECO:0007669"/>
    <property type="project" value="UniProtKB-UniRule"/>
</dbReference>
<dbReference type="Gene3D" id="3.40.1190.20">
    <property type="match status" value="1"/>
</dbReference>
<keyword evidence="5 9" id="KW-0067">ATP-binding</keyword>
<feature type="binding site" evidence="9">
    <location>
        <position position="287"/>
    </location>
    <ligand>
        <name>K(+)</name>
        <dbReference type="ChEBI" id="CHEBI:29103"/>
    </ligand>
</feature>
<evidence type="ECO:0000256" key="1">
    <source>
        <dbReference type="ARBA" id="ARBA00022679"/>
    </source>
</evidence>
<evidence type="ECO:0000256" key="6">
    <source>
        <dbReference type="ARBA" id="ARBA00022842"/>
    </source>
</evidence>
<name>A0A1C6KC80_9FIRM</name>
<comment type="catalytic activity">
    <reaction evidence="9">
        <text>D-ribose + ATP = D-ribose 5-phosphate + ADP + H(+)</text>
        <dbReference type="Rhea" id="RHEA:13697"/>
        <dbReference type="ChEBI" id="CHEBI:15378"/>
        <dbReference type="ChEBI" id="CHEBI:30616"/>
        <dbReference type="ChEBI" id="CHEBI:47013"/>
        <dbReference type="ChEBI" id="CHEBI:78346"/>
        <dbReference type="ChEBI" id="CHEBI:456216"/>
        <dbReference type="EC" id="2.7.1.15"/>
    </reaction>
</comment>
<dbReference type="InterPro" id="IPR029056">
    <property type="entry name" value="Ribokinase-like"/>
</dbReference>